<protein>
    <submittedName>
        <fullName evidence="1">Uncharacterized protein</fullName>
    </submittedName>
</protein>
<accession>A0ABP8X266</accession>
<evidence type="ECO:0000313" key="2">
    <source>
        <dbReference type="Proteomes" id="UP001500325"/>
    </source>
</evidence>
<reference evidence="2" key="1">
    <citation type="journal article" date="2019" name="Int. J. Syst. Evol. Microbiol.">
        <title>The Global Catalogue of Microorganisms (GCM) 10K type strain sequencing project: providing services to taxonomists for standard genome sequencing and annotation.</title>
        <authorList>
            <consortium name="The Broad Institute Genomics Platform"/>
            <consortium name="The Broad Institute Genome Sequencing Center for Infectious Disease"/>
            <person name="Wu L."/>
            <person name="Ma J."/>
        </authorList>
    </citation>
    <scope>NUCLEOTIDE SEQUENCE [LARGE SCALE GENOMIC DNA]</scope>
    <source>
        <strain evidence="2">JCM 18055</strain>
    </source>
</reference>
<sequence>MLGALQVQHFSPLSGTGTARLAELSDLPVLSEIAREAQGVSAEQEFRAGLEIVLRGPGLDRP</sequence>
<organism evidence="1 2">
    <name type="scientific">Pseudonocardia yuanmonensis</name>
    <dbReference type="NCBI Taxonomy" id="1095914"/>
    <lineage>
        <taxon>Bacteria</taxon>
        <taxon>Bacillati</taxon>
        <taxon>Actinomycetota</taxon>
        <taxon>Actinomycetes</taxon>
        <taxon>Pseudonocardiales</taxon>
        <taxon>Pseudonocardiaceae</taxon>
        <taxon>Pseudonocardia</taxon>
    </lineage>
</organism>
<gene>
    <name evidence="1" type="ORF">GCM10023215_42330</name>
</gene>
<proteinExistence type="predicted"/>
<dbReference type="Proteomes" id="UP001500325">
    <property type="component" value="Unassembled WGS sequence"/>
</dbReference>
<dbReference type="RefSeq" id="WP_345382386.1">
    <property type="nucleotide sequence ID" value="NZ_BAABIC010000014.1"/>
</dbReference>
<dbReference type="EMBL" id="BAABIC010000014">
    <property type="protein sequence ID" value="GAA4699356.1"/>
    <property type="molecule type" value="Genomic_DNA"/>
</dbReference>
<comment type="caution">
    <text evidence="1">The sequence shown here is derived from an EMBL/GenBank/DDBJ whole genome shotgun (WGS) entry which is preliminary data.</text>
</comment>
<evidence type="ECO:0000313" key="1">
    <source>
        <dbReference type="EMBL" id="GAA4699356.1"/>
    </source>
</evidence>
<keyword evidence="2" id="KW-1185">Reference proteome</keyword>
<name>A0ABP8X266_9PSEU</name>